<dbReference type="GeneID" id="14871663"/>
<organism evidence="3 4">
    <name type="scientific">Cavenderia fasciculata</name>
    <name type="common">Slime mold</name>
    <name type="synonym">Dictyostelium fasciculatum</name>
    <dbReference type="NCBI Taxonomy" id="261658"/>
    <lineage>
        <taxon>Eukaryota</taxon>
        <taxon>Amoebozoa</taxon>
        <taxon>Evosea</taxon>
        <taxon>Eumycetozoa</taxon>
        <taxon>Dictyostelia</taxon>
        <taxon>Acytosteliales</taxon>
        <taxon>Cavenderiaceae</taxon>
        <taxon>Cavenderia</taxon>
    </lineage>
</organism>
<dbReference type="OMA" id="MMTITQF"/>
<gene>
    <name evidence="3" type="ORF">DFA_00127</name>
</gene>
<dbReference type="OrthoDB" id="19917at2759"/>
<evidence type="ECO:0000256" key="1">
    <source>
        <dbReference type="SAM" id="Coils"/>
    </source>
</evidence>
<dbReference type="EMBL" id="GL883014">
    <property type="protein sequence ID" value="EGG19549.1"/>
    <property type="molecule type" value="Genomic_DNA"/>
</dbReference>
<accession>F4PXN9</accession>
<dbReference type="AlphaFoldDB" id="F4PXN9"/>
<feature type="compositionally biased region" description="Polar residues" evidence="2">
    <location>
        <begin position="52"/>
        <end position="69"/>
    </location>
</feature>
<feature type="coiled-coil region" evidence="1">
    <location>
        <begin position="86"/>
        <end position="155"/>
    </location>
</feature>
<name>F4PXN9_CACFS</name>
<dbReference type="Proteomes" id="UP000007797">
    <property type="component" value="Unassembled WGS sequence"/>
</dbReference>
<protein>
    <submittedName>
        <fullName evidence="3">Uncharacterized protein</fullName>
    </submittedName>
</protein>
<dbReference type="RefSeq" id="XP_004357843.1">
    <property type="nucleotide sequence ID" value="XM_004357786.1"/>
</dbReference>
<evidence type="ECO:0000256" key="2">
    <source>
        <dbReference type="SAM" id="MobiDB-lite"/>
    </source>
</evidence>
<feature type="compositionally biased region" description="Low complexity" evidence="2">
    <location>
        <begin position="24"/>
        <end position="35"/>
    </location>
</feature>
<keyword evidence="1" id="KW-0175">Coiled coil</keyword>
<evidence type="ECO:0000313" key="4">
    <source>
        <dbReference type="Proteomes" id="UP000007797"/>
    </source>
</evidence>
<evidence type="ECO:0000313" key="3">
    <source>
        <dbReference type="EMBL" id="EGG19549.1"/>
    </source>
</evidence>
<feature type="region of interest" description="Disordered" evidence="2">
    <location>
        <begin position="24"/>
        <end position="85"/>
    </location>
</feature>
<reference evidence="4" key="1">
    <citation type="journal article" date="2011" name="Genome Res.">
        <title>Phylogeny-wide analysis of social amoeba genomes highlights ancient origins for complex intercellular communication.</title>
        <authorList>
            <person name="Heidel A.J."/>
            <person name="Lawal H.M."/>
            <person name="Felder M."/>
            <person name="Schilde C."/>
            <person name="Helps N.R."/>
            <person name="Tunggal B."/>
            <person name="Rivero F."/>
            <person name="John U."/>
            <person name="Schleicher M."/>
            <person name="Eichinger L."/>
            <person name="Platzer M."/>
            <person name="Noegel A.A."/>
            <person name="Schaap P."/>
            <person name="Gloeckner G."/>
        </authorList>
    </citation>
    <scope>NUCLEOTIDE SEQUENCE [LARGE SCALE GENOMIC DNA]</scope>
    <source>
        <strain evidence="4">SH3</strain>
    </source>
</reference>
<sequence length="196" mass="22275">MTQMLSQNPIYNLLVLGLSQQQQQQNMNQQQQQLPPQSPKSSRYTIAATPTKIGSSNATSNMMSVAQPQPSTPVAKGFFTTPNKANGEKKLKKRQLEKEFQMLQDKYKIMEKIRGDNDSDIERMKITLIETMTENDRLQKRVGQLEQTIEEMKSELDKGSYEAWKGYCSLQDSPPGVSSRYTKKRAISHNINSANI</sequence>
<keyword evidence="4" id="KW-1185">Reference proteome</keyword>
<proteinExistence type="predicted"/>
<dbReference type="KEGG" id="dfa:DFA_00127"/>